<organism evidence="11">
    <name type="scientific">uncultured Thiotrichaceae bacterium</name>
    <dbReference type="NCBI Taxonomy" id="298394"/>
    <lineage>
        <taxon>Bacteria</taxon>
        <taxon>Pseudomonadati</taxon>
        <taxon>Pseudomonadota</taxon>
        <taxon>Gammaproteobacteria</taxon>
        <taxon>Thiotrichales</taxon>
        <taxon>Thiotrichaceae</taxon>
        <taxon>environmental samples</taxon>
    </lineage>
</organism>
<evidence type="ECO:0000256" key="1">
    <source>
        <dbReference type="ARBA" id="ARBA00022448"/>
    </source>
</evidence>
<comment type="cofactor">
    <cofactor evidence="7">
        <name>[2Fe-2S] cluster</name>
        <dbReference type="ChEBI" id="CHEBI:190135"/>
    </cofactor>
</comment>
<keyword evidence="4" id="KW-0249">Electron transport</keyword>
<evidence type="ECO:0000259" key="10">
    <source>
        <dbReference type="Pfam" id="PF04324"/>
    </source>
</evidence>
<dbReference type="AlphaFoldDB" id="A0A6S6TD31"/>
<dbReference type="Pfam" id="PF04324">
    <property type="entry name" value="Fer2_BFD"/>
    <property type="match status" value="1"/>
</dbReference>
<evidence type="ECO:0000313" key="11">
    <source>
        <dbReference type="EMBL" id="CAA6816147.1"/>
    </source>
</evidence>
<reference evidence="11" key="1">
    <citation type="submission" date="2020-01" db="EMBL/GenBank/DDBJ databases">
        <authorList>
            <person name="Meier V. D."/>
            <person name="Meier V D."/>
        </authorList>
    </citation>
    <scope>NUCLEOTIDE SEQUENCE</scope>
    <source>
        <strain evidence="11">HLG_WM_MAG_08</strain>
    </source>
</reference>
<evidence type="ECO:0000256" key="8">
    <source>
        <dbReference type="ARBA" id="ARBA00039386"/>
    </source>
</evidence>
<dbReference type="GO" id="GO:0051537">
    <property type="term" value="F:2 iron, 2 sulfur cluster binding"/>
    <property type="evidence" value="ECO:0007669"/>
    <property type="project" value="UniProtKB-KW"/>
</dbReference>
<evidence type="ECO:0000256" key="6">
    <source>
        <dbReference type="ARBA" id="ARBA00023014"/>
    </source>
</evidence>
<dbReference type="CDD" id="cd19945">
    <property type="entry name" value="Fer2_BFD"/>
    <property type="match status" value="1"/>
</dbReference>
<sequence length="73" mass="7947">MYVCICNAVTDREIKKAVKQGVNTFDQVRDQLGVASCCGQCESHAREVINEARTAKPVFAGIPLIPVSMPHMA</sequence>
<evidence type="ECO:0000256" key="4">
    <source>
        <dbReference type="ARBA" id="ARBA00022982"/>
    </source>
</evidence>
<evidence type="ECO:0000256" key="7">
    <source>
        <dbReference type="ARBA" id="ARBA00034078"/>
    </source>
</evidence>
<keyword evidence="6" id="KW-0411">Iron-sulfur</keyword>
<dbReference type="InterPro" id="IPR007419">
    <property type="entry name" value="BFD-like_2Fe2S-bd_dom"/>
</dbReference>
<feature type="domain" description="BFD-like [2Fe-2S]-binding" evidence="10">
    <location>
        <begin position="2"/>
        <end position="51"/>
    </location>
</feature>
<accession>A0A6S6TD31</accession>
<dbReference type="GO" id="GO:0046872">
    <property type="term" value="F:metal ion binding"/>
    <property type="evidence" value="ECO:0007669"/>
    <property type="project" value="UniProtKB-KW"/>
</dbReference>
<gene>
    <name evidence="11" type="ORF">HELGO_WM45729</name>
</gene>
<evidence type="ECO:0000256" key="3">
    <source>
        <dbReference type="ARBA" id="ARBA00022723"/>
    </source>
</evidence>
<dbReference type="InterPro" id="IPR052371">
    <property type="entry name" value="BFD-associated_ferredoxin"/>
</dbReference>
<name>A0A6S6TD31_9GAMM</name>
<dbReference type="PANTHER" id="PTHR37424:SF1">
    <property type="entry name" value="BACTERIOFERRITIN-ASSOCIATED FERREDOXIN"/>
    <property type="match status" value="1"/>
</dbReference>
<dbReference type="InterPro" id="IPR041854">
    <property type="entry name" value="BFD-like_2Fe2S-bd_dom_sf"/>
</dbReference>
<evidence type="ECO:0000256" key="5">
    <source>
        <dbReference type="ARBA" id="ARBA00023004"/>
    </source>
</evidence>
<comment type="similarity">
    <text evidence="9">Belongs to the Bfd family.</text>
</comment>
<keyword evidence="1" id="KW-0813">Transport</keyword>
<dbReference type="PANTHER" id="PTHR37424">
    <property type="entry name" value="BACTERIOFERRITIN-ASSOCIATED FERREDOXIN"/>
    <property type="match status" value="1"/>
</dbReference>
<dbReference type="EMBL" id="CACVAV010000259">
    <property type="protein sequence ID" value="CAA6816147.1"/>
    <property type="molecule type" value="Genomic_DNA"/>
</dbReference>
<dbReference type="Gene3D" id="1.10.10.1100">
    <property type="entry name" value="BFD-like [2Fe-2S]-binding domain"/>
    <property type="match status" value="1"/>
</dbReference>
<evidence type="ECO:0000256" key="9">
    <source>
        <dbReference type="ARBA" id="ARBA00046332"/>
    </source>
</evidence>
<keyword evidence="3" id="KW-0479">Metal-binding</keyword>
<protein>
    <recommendedName>
        <fullName evidence="8">Bacterioferritin-associated ferredoxin</fullName>
    </recommendedName>
</protein>
<proteinExistence type="inferred from homology"/>
<keyword evidence="5" id="KW-0408">Iron</keyword>
<keyword evidence="2" id="KW-0001">2Fe-2S</keyword>
<evidence type="ECO:0000256" key="2">
    <source>
        <dbReference type="ARBA" id="ARBA00022714"/>
    </source>
</evidence>